<dbReference type="InterPro" id="IPR050639">
    <property type="entry name" value="SSR_resolvase"/>
</dbReference>
<accession>I4C8Y6</accession>
<proteinExistence type="predicted"/>
<dbReference type="SMART" id="SM00857">
    <property type="entry name" value="Resolvase"/>
    <property type="match status" value="1"/>
</dbReference>
<dbReference type="KEGG" id="dti:Desti_3372"/>
<dbReference type="InterPro" id="IPR036162">
    <property type="entry name" value="Resolvase-like_N_sf"/>
</dbReference>
<dbReference type="RefSeq" id="WP_014811161.1">
    <property type="nucleotide sequence ID" value="NC_018025.1"/>
</dbReference>
<dbReference type="PANTHER" id="PTHR30461">
    <property type="entry name" value="DNA-INVERTASE FROM LAMBDOID PROPHAGE"/>
    <property type="match status" value="1"/>
</dbReference>
<dbReference type="HOGENOM" id="CLU_010686_0_2_7"/>
<dbReference type="CDD" id="cd00338">
    <property type="entry name" value="Ser_Recombinase"/>
    <property type="match status" value="1"/>
</dbReference>
<dbReference type="Pfam" id="PF00239">
    <property type="entry name" value="Resolvase"/>
    <property type="match status" value="1"/>
</dbReference>
<protein>
    <submittedName>
        <fullName evidence="2">Site-specific recombinase, DNA invertase Pin</fullName>
    </submittedName>
</protein>
<keyword evidence="3" id="KW-1185">Reference proteome</keyword>
<dbReference type="AlphaFoldDB" id="I4C8Y6"/>
<dbReference type="OrthoDB" id="114045at2"/>
<dbReference type="PANTHER" id="PTHR30461:SF23">
    <property type="entry name" value="DNA RECOMBINASE-RELATED"/>
    <property type="match status" value="1"/>
</dbReference>
<dbReference type="InterPro" id="IPR006119">
    <property type="entry name" value="Resolv_N"/>
</dbReference>
<organism evidence="2 3">
    <name type="scientific">Desulfomonile tiedjei (strain ATCC 49306 / DSM 6799 / DCB-1)</name>
    <dbReference type="NCBI Taxonomy" id="706587"/>
    <lineage>
        <taxon>Bacteria</taxon>
        <taxon>Pseudomonadati</taxon>
        <taxon>Thermodesulfobacteriota</taxon>
        <taxon>Desulfomonilia</taxon>
        <taxon>Desulfomonilales</taxon>
        <taxon>Desulfomonilaceae</taxon>
        <taxon>Desulfomonile</taxon>
    </lineage>
</organism>
<dbReference type="Proteomes" id="UP000006055">
    <property type="component" value="Chromosome"/>
</dbReference>
<dbReference type="Gene3D" id="3.40.50.1390">
    <property type="entry name" value="Resolvase, N-terminal catalytic domain"/>
    <property type="match status" value="1"/>
</dbReference>
<dbReference type="SUPFAM" id="SSF53041">
    <property type="entry name" value="Resolvase-like"/>
    <property type="match status" value="1"/>
</dbReference>
<reference evidence="3" key="1">
    <citation type="submission" date="2012-06" db="EMBL/GenBank/DDBJ databases">
        <title>Complete sequence of chromosome of Desulfomonile tiedjei DSM 6799.</title>
        <authorList>
            <person name="Lucas S."/>
            <person name="Copeland A."/>
            <person name="Lapidus A."/>
            <person name="Glavina del Rio T."/>
            <person name="Dalin E."/>
            <person name="Tice H."/>
            <person name="Bruce D."/>
            <person name="Goodwin L."/>
            <person name="Pitluck S."/>
            <person name="Peters L."/>
            <person name="Ovchinnikova G."/>
            <person name="Zeytun A."/>
            <person name="Lu M."/>
            <person name="Kyrpides N."/>
            <person name="Mavromatis K."/>
            <person name="Ivanova N."/>
            <person name="Brettin T."/>
            <person name="Detter J.C."/>
            <person name="Han C."/>
            <person name="Larimer F."/>
            <person name="Land M."/>
            <person name="Hauser L."/>
            <person name="Markowitz V."/>
            <person name="Cheng J.-F."/>
            <person name="Hugenholtz P."/>
            <person name="Woyke T."/>
            <person name="Wu D."/>
            <person name="Spring S."/>
            <person name="Schroeder M."/>
            <person name="Brambilla E."/>
            <person name="Klenk H.-P."/>
            <person name="Eisen J.A."/>
        </authorList>
    </citation>
    <scope>NUCLEOTIDE SEQUENCE [LARGE SCALE GENOMIC DNA]</scope>
    <source>
        <strain evidence="3">ATCC 49306 / DSM 6799 / DCB-1</strain>
    </source>
</reference>
<dbReference type="PROSITE" id="PS51736">
    <property type="entry name" value="RECOMBINASES_3"/>
    <property type="match status" value="1"/>
</dbReference>
<dbReference type="EMBL" id="CP003360">
    <property type="protein sequence ID" value="AFM26027.1"/>
    <property type="molecule type" value="Genomic_DNA"/>
</dbReference>
<sequence>MKAVGYCRISKEDESSVSLDYQKAEIKKLCKREGLRLISLEVDNGISGKSIKNRPAVQRVLNLVDTRQVDAVIVYRSDRLSRDGLESLQTETLFIEKGIRYISATEGCLNSEDLDAELMRYLRAGLNSRERRIISLRTRAALQRKRERGERIGGRPKYGWKVSNGKLVKDAQEQRVILQIKILREREFSVRAIRDVLCDMGTLTRIGTPFSQSQIVRILQG</sequence>
<feature type="domain" description="Resolvase/invertase-type recombinase catalytic" evidence="1">
    <location>
        <begin position="2"/>
        <end position="149"/>
    </location>
</feature>
<evidence type="ECO:0000313" key="2">
    <source>
        <dbReference type="EMBL" id="AFM26027.1"/>
    </source>
</evidence>
<dbReference type="eggNOG" id="COG1961">
    <property type="taxonomic scope" value="Bacteria"/>
</dbReference>
<gene>
    <name evidence="2" type="ordered locus">Desti_3372</name>
</gene>
<dbReference type="STRING" id="706587.Desti_3372"/>
<evidence type="ECO:0000259" key="1">
    <source>
        <dbReference type="PROSITE" id="PS51736"/>
    </source>
</evidence>
<name>I4C8Y6_DESTA</name>
<dbReference type="GO" id="GO:0003677">
    <property type="term" value="F:DNA binding"/>
    <property type="evidence" value="ECO:0007669"/>
    <property type="project" value="InterPro"/>
</dbReference>
<evidence type="ECO:0000313" key="3">
    <source>
        <dbReference type="Proteomes" id="UP000006055"/>
    </source>
</evidence>
<dbReference type="GO" id="GO:0000150">
    <property type="term" value="F:DNA strand exchange activity"/>
    <property type="evidence" value="ECO:0007669"/>
    <property type="project" value="InterPro"/>
</dbReference>